<comment type="caution">
    <text evidence="3">The sequence shown here is derived from an EMBL/GenBank/DDBJ whole genome shotgun (WGS) entry which is preliminary data.</text>
</comment>
<evidence type="ECO:0000313" key="4">
    <source>
        <dbReference type="Proteomes" id="UP001592531"/>
    </source>
</evidence>
<dbReference type="Pfam" id="PF11695">
    <property type="entry name" value="DUF3291"/>
    <property type="match status" value="1"/>
</dbReference>
<proteinExistence type="predicted"/>
<sequence>MPRLALYTFGVLKSPLADPGQLTREFHESGEAVYRTMSRHPGYLAHAEAADGDRGTMFELDWGPWGEFAAPTWYGKGRTAESTALAATLSLWTDLGSAFDAVYTGLHRGALNRRQDWFERTGRPGHVFWWVSDGAIPTWQEGVSRLEHLQDHGSVPHAFTFHQAFTPDGTPTRGSRTDSRVDSRGGSSGEARA</sequence>
<name>A0ABV6VPN6_9ACTN</name>
<evidence type="ECO:0000256" key="1">
    <source>
        <dbReference type="SAM" id="MobiDB-lite"/>
    </source>
</evidence>
<keyword evidence="4" id="KW-1185">Reference proteome</keyword>
<evidence type="ECO:0000313" key="3">
    <source>
        <dbReference type="EMBL" id="MFC1415521.1"/>
    </source>
</evidence>
<dbReference type="Proteomes" id="UP001592531">
    <property type="component" value="Unassembled WGS sequence"/>
</dbReference>
<dbReference type="EMBL" id="JBHFAB010000002">
    <property type="protein sequence ID" value="MFC1415521.1"/>
    <property type="molecule type" value="Genomic_DNA"/>
</dbReference>
<reference evidence="3 4" key="1">
    <citation type="submission" date="2024-09" db="EMBL/GenBank/DDBJ databases">
        <authorList>
            <person name="Lee S.D."/>
        </authorList>
    </citation>
    <scope>NUCLEOTIDE SEQUENCE [LARGE SCALE GENOMIC DNA]</scope>
    <source>
        <strain evidence="3 4">N8-3</strain>
    </source>
</reference>
<accession>A0ABV6VPN6</accession>
<dbReference type="RefSeq" id="WP_380531410.1">
    <property type="nucleotide sequence ID" value="NZ_JBHFAB010000002.1"/>
</dbReference>
<feature type="region of interest" description="Disordered" evidence="1">
    <location>
        <begin position="164"/>
        <end position="193"/>
    </location>
</feature>
<evidence type="ECO:0000259" key="2">
    <source>
        <dbReference type="Pfam" id="PF11695"/>
    </source>
</evidence>
<organism evidence="3 4">
    <name type="scientific">Streptacidiphilus cavernicola</name>
    <dbReference type="NCBI Taxonomy" id="3342716"/>
    <lineage>
        <taxon>Bacteria</taxon>
        <taxon>Bacillati</taxon>
        <taxon>Actinomycetota</taxon>
        <taxon>Actinomycetes</taxon>
        <taxon>Kitasatosporales</taxon>
        <taxon>Streptomycetaceae</taxon>
        <taxon>Streptacidiphilus</taxon>
    </lineage>
</organism>
<protein>
    <submittedName>
        <fullName evidence="3">DUF3291 domain-containing protein</fullName>
    </submittedName>
</protein>
<dbReference type="InterPro" id="IPR021708">
    <property type="entry name" value="DUF3291"/>
</dbReference>
<gene>
    <name evidence="3" type="ORF">ACEZDE_02520</name>
</gene>
<feature type="domain" description="DUF3291" evidence="2">
    <location>
        <begin position="4"/>
        <end position="163"/>
    </location>
</feature>